<dbReference type="Pfam" id="PF00564">
    <property type="entry name" value="PB1"/>
    <property type="match status" value="1"/>
</dbReference>
<evidence type="ECO:0000313" key="3">
    <source>
        <dbReference type="EMBL" id="CAE0677525.1"/>
    </source>
</evidence>
<dbReference type="AlphaFoldDB" id="A0A7S3ZAS7"/>
<dbReference type="CDD" id="cd05992">
    <property type="entry name" value="PB1"/>
    <property type="match status" value="1"/>
</dbReference>
<feature type="region of interest" description="Disordered" evidence="1">
    <location>
        <begin position="72"/>
        <end position="106"/>
    </location>
</feature>
<reference evidence="3" key="1">
    <citation type="submission" date="2021-01" db="EMBL/GenBank/DDBJ databases">
        <authorList>
            <person name="Corre E."/>
            <person name="Pelletier E."/>
            <person name="Niang G."/>
            <person name="Scheremetjew M."/>
            <person name="Finn R."/>
            <person name="Kale V."/>
            <person name="Holt S."/>
            <person name="Cochrane G."/>
            <person name="Meng A."/>
            <person name="Brown T."/>
            <person name="Cohen L."/>
        </authorList>
    </citation>
    <scope>NUCLEOTIDE SEQUENCE</scope>
    <source>
        <strain evidence="3">CCCM811</strain>
    </source>
</reference>
<feature type="region of interest" description="Disordered" evidence="1">
    <location>
        <begin position="1"/>
        <end position="23"/>
    </location>
</feature>
<feature type="compositionally biased region" description="Basic and acidic residues" evidence="1">
    <location>
        <begin position="1"/>
        <end position="19"/>
    </location>
</feature>
<dbReference type="Gene3D" id="3.10.20.90">
    <property type="entry name" value="Phosphatidylinositol 3-kinase Catalytic Subunit, Chain A, domain 1"/>
    <property type="match status" value="1"/>
</dbReference>
<sequence length="345" mass="38535">MSQEEKIKRRLARKAELARQSRRRKKAYVESLEMKIEELSTKVLELQGRRKDTSASVALALCAMAELQQAGSADSHSTSDKSEAQELESISKLETESSDSGHFPQQTFLDTPAALEKIELRINFVGATRSLTFLRKDLTFQSLQEAVLREFLPFEKNPATVTAWYVDEEDDPILITSTPELLEAHRLASMEKEEPTWDDLIGLDDKGRNKQPVGFQIHVVIRPVSLSSTSNGSYFAHCKSSLEVKIGQHDDKYSDLPTPLSQQSLTTPTSTWGINVLQDNKIAMPPAGGKVKMMNKAAKHLPFSSGSTPHSSKQLLKRKRTVQDLCSLDKPEILALLSAKKRKAF</sequence>
<evidence type="ECO:0000256" key="1">
    <source>
        <dbReference type="SAM" id="MobiDB-lite"/>
    </source>
</evidence>
<accession>A0A7S3ZAS7</accession>
<proteinExistence type="predicted"/>
<organism evidence="3">
    <name type="scientific">Lotharella globosa</name>
    <dbReference type="NCBI Taxonomy" id="91324"/>
    <lineage>
        <taxon>Eukaryota</taxon>
        <taxon>Sar</taxon>
        <taxon>Rhizaria</taxon>
        <taxon>Cercozoa</taxon>
        <taxon>Chlorarachniophyceae</taxon>
        <taxon>Lotharella</taxon>
    </lineage>
</organism>
<dbReference type="SUPFAM" id="SSF54277">
    <property type="entry name" value="CAD &amp; PB1 domains"/>
    <property type="match status" value="1"/>
</dbReference>
<dbReference type="EMBL" id="HBIV01041616">
    <property type="protein sequence ID" value="CAE0677525.1"/>
    <property type="molecule type" value="Transcribed_RNA"/>
</dbReference>
<feature type="domain" description="PB1" evidence="2">
    <location>
        <begin position="118"/>
        <end position="188"/>
    </location>
</feature>
<name>A0A7S3ZAS7_9EUKA</name>
<feature type="compositionally biased region" description="Basic and acidic residues" evidence="1">
    <location>
        <begin position="77"/>
        <end position="95"/>
    </location>
</feature>
<dbReference type="InterPro" id="IPR000270">
    <property type="entry name" value="PB1_dom"/>
</dbReference>
<gene>
    <name evidence="3" type="ORF">LGLO00237_LOCUS29306</name>
</gene>
<protein>
    <recommendedName>
        <fullName evidence="2">PB1 domain-containing protein</fullName>
    </recommendedName>
</protein>
<dbReference type="Gene3D" id="1.20.5.170">
    <property type="match status" value="1"/>
</dbReference>
<evidence type="ECO:0000259" key="2">
    <source>
        <dbReference type="Pfam" id="PF00564"/>
    </source>
</evidence>